<dbReference type="EMBL" id="QRYQ01000008">
    <property type="protein sequence ID" value="RGU91924.1"/>
    <property type="molecule type" value="Genomic_DNA"/>
</dbReference>
<dbReference type="RefSeq" id="WP_118325106.1">
    <property type="nucleotide sequence ID" value="NZ_DBFBOP010000091.1"/>
</dbReference>
<comment type="caution">
    <text evidence="2">The sequence shown here is derived from an EMBL/GenBank/DDBJ whole genome shotgun (WGS) entry which is preliminary data.</text>
</comment>
<reference evidence="2 3" key="1">
    <citation type="submission" date="2018-08" db="EMBL/GenBank/DDBJ databases">
        <title>A genome reference for cultivated species of the human gut microbiota.</title>
        <authorList>
            <person name="Zou Y."/>
            <person name="Xue W."/>
            <person name="Luo G."/>
        </authorList>
    </citation>
    <scope>NUCLEOTIDE SEQUENCE [LARGE SCALE GENOMIC DNA]</scope>
    <source>
        <strain evidence="2 3">AF15-20</strain>
    </source>
</reference>
<dbReference type="InterPro" id="IPR010380">
    <property type="entry name" value="DUF975"/>
</dbReference>
<evidence type="ECO:0000256" key="1">
    <source>
        <dbReference type="SAM" id="Phobius"/>
    </source>
</evidence>
<accession>A0A395W7A4</accession>
<evidence type="ECO:0000313" key="2">
    <source>
        <dbReference type="EMBL" id="RGU91924.1"/>
    </source>
</evidence>
<dbReference type="PANTHER" id="PTHR40076">
    <property type="entry name" value="MEMBRANE PROTEIN-RELATED"/>
    <property type="match status" value="1"/>
</dbReference>
<evidence type="ECO:0000313" key="3">
    <source>
        <dbReference type="Proteomes" id="UP000265489"/>
    </source>
</evidence>
<dbReference type="GeneID" id="66580865"/>
<feature type="transmembrane region" description="Helical" evidence="1">
    <location>
        <begin position="116"/>
        <end position="137"/>
    </location>
</feature>
<dbReference type="Pfam" id="PF06161">
    <property type="entry name" value="DUF975"/>
    <property type="match status" value="1"/>
</dbReference>
<gene>
    <name evidence="2" type="ORF">DWW32_05895</name>
</gene>
<feature type="transmembrane region" description="Helical" evidence="1">
    <location>
        <begin position="182"/>
        <end position="200"/>
    </location>
</feature>
<proteinExistence type="predicted"/>
<name>A0A395W7A4_9FIRM</name>
<feature type="transmembrane region" description="Helical" evidence="1">
    <location>
        <begin position="59"/>
        <end position="81"/>
    </location>
</feature>
<organism evidence="2 3">
    <name type="scientific">Holdemanella biformis</name>
    <dbReference type="NCBI Taxonomy" id="1735"/>
    <lineage>
        <taxon>Bacteria</taxon>
        <taxon>Bacillati</taxon>
        <taxon>Bacillota</taxon>
        <taxon>Erysipelotrichia</taxon>
        <taxon>Erysipelotrichales</taxon>
        <taxon>Erysipelotrichaceae</taxon>
        <taxon>Holdemanella</taxon>
    </lineage>
</organism>
<sequence length="231" mass="26530">MWNRQQVKEQAKQIMKRNYWKMFLVTLIAGILSTYYVTVIQEVQGLVPDVVLPSMFSSILSFLSMESIVGLLFSIFIGFSIRVGEQYYFIKNHYGNPALNEIFQGFKGNYLNVVKIMLIMELKIMLWLLLLVVPGIIKAYEYSMIPCLLAENPNITTDEAFSLSKQMTTGQKMDLFVLDLSFLGWYFLGFLCFGIGALFVQPYDVAAFTEVYLILKESVKKDEYATDIQSD</sequence>
<keyword evidence="1" id="KW-1133">Transmembrane helix</keyword>
<dbReference type="PANTHER" id="PTHR40076:SF1">
    <property type="entry name" value="MEMBRANE PROTEIN"/>
    <property type="match status" value="1"/>
</dbReference>
<feature type="transmembrane region" description="Helical" evidence="1">
    <location>
        <begin position="20"/>
        <end position="39"/>
    </location>
</feature>
<keyword evidence="1" id="KW-0472">Membrane</keyword>
<protein>
    <submittedName>
        <fullName evidence="2">DUF975 family protein</fullName>
    </submittedName>
</protein>
<keyword evidence="1" id="KW-0812">Transmembrane</keyword>
<dbReference type="Proteomes" id="UP000265489">
    <property type="component" value="Unassembled WGS sequence"/>
</dbReference>
<dbReference type="AlphaFoldDB" id="A0A395W7A4"/>